<dbReference type="PROSITE" id="PS00383">
    <property type="entry name" value="TYR_PHOSPHATASE_1"/>
    <property type="match status" value="1"/>
</dbReference>
<dbReference type="Pfam" id="PF13350">
    <property type="entry name" value="Y_phosphatase3"/>
    <property type="match status" value="1"/>
</dbReference>
<name>A0A168KVQ0_ABSGL</name>
<dbReference type="SUPFAM" id="SSF53474">
    <property type="entry name" value="alpha/beta-Hydrolases"/>
    <property type="match status" value="1"/>
</dbReference>
<gene>
    <name evidence="2" type="primary">ABSGL_00885.1 scaffold 958</name>
</gene>
<dbReference type="PROSITE" id="PS50056">
    <property type="entry name" value="TYR_PHOSPHATASE_2"/>
    <property type="match status" value="1"/>
</dbReference>
<dbReference type="Gene3D" id="3.40.50.1820">
    <property type="entry name" value="alpha/beta hydrolase"/>
    <property type="match status" value="1"/>
</dbReference>
<keyword evidence="3" id="KW-1185">Reference proteome</keyword>
<dbReference type="AlphaFoldDB" id="A0A168KVQ0"/>
<proteinExistence type="predicted"/>
<evidence type="ECO:0000259" key="1">
    <source>
        <dbReference type="PROSITE" id="PS50056"/>
    </source>
</evidence>
<dbReference type="InParanoid" id="A0A168KVQ0"/>
<accession>A0A168KVQ0</accession>
<dbReference type="InterPro" id="IPR029021">
    <property type="entry name" value="Prot-tyrosine_phosphatase-like"/>
</dbReference>
<dbReference type="InterPro" id="IPR016130">
    <property type="entry name" value="Tyr_Pase_AS"/>
</dbReference>
<dbReference type="InterPro" id="IPR000387">
    <property type="entry name" value="Tyr_Pase_dom"/>
</dbReference>
<dbReference type="GO" id="GO:0004721">
    <property type="term" value="F:phosphoprotein phosphatase activity"/>
    <property type="evidence" value="ECO:0007669"/>
    <property type="project" value="InterPro"/>
</dbReference>
<dbReference type="OMA" id="PLLFHCF"/>
<dbReference type="EMBL" id="LT550334">
    <property type="protein sequence ID" value="SAL95556.1"/>
    <property type="molecule type" value="Genomic_DNA"/>
</dbReference>
<organism evidence="2">
    <name type="scientific">Absidia glauca</name>
    <name type="common">Pin mould</name>
    <dbReference type="NCBI Taxonomy" id="4829"/>
    <lineage>
        <taxon>Eukaryota</taxon>
        <taxon>Fungi</taxon>
        <taxon>Fungi incertae sedis</taxon>
        <taxon>Mucoromycota</taxon>
        <taxon>Mucoromycotina</taxon>
        <taxon>Mucoromycetes</taxon>
        <taxon>Mucorales</taxon>
        <taxon>Cunninghamellaceae</taxon>
        <taxon>Absidia</taxon>
    </lineage>
</organism>
<dbReference type="SUPFAM" id="SSF52799">
    <property type="entry name" value="(Phosphotyrosine protein) phosphatases II"/>
    <property type="match status" value="1"/>
</dbReference>
<feature type="domain" description="Tyrosine specific protein phosphatases" evidence="1">
    <location>
        <begin position="242"/>
        <end position="278"/>
    </location>
</feature>
<dbReference type="Proteomes" id="UP000078561">
    <property type="component" value="Unassembled WGS sequence"/>
</dbReference>
<evidence type="ECO:0000313" key="2">
    <source>
        <dbReference type="EMBL" id="SAL95556.1"/>
    </source>
</evidence>
<dbReference type="InterPro" id="IPR029058">
    <property type="entry name" value="AB_hydrolase_fold"/>
</dbReference>
<dbReference type="InterPro" id="IPR026893">
    <property type="entry name" value="Tyr/Ser_Pase_IphP-type"/>
</dbReference>
<evidence type="ECO:0000313" key="3">
    <source>
        <dbReference type="Proteomes" id="UP000078561"/>
    </source>
</evidence>
<dbReference type="Gene3D" id="3.90.190.10">
    <property type="entry name" value="Protein tyrosine phosphatase superfamily"/>
    <property type="match status" value="1"/>
</dbReference>
<dbReference type="STRING" id="4829.A0A168KVQ0"/>
<reference evidence="2" key="1">
    <citation type="submission" date="2016-04" db="EMBL/GenBank/DDBJ databases">
        <authorList>
            <person name="Evans L.H."/>
            <person name="Alamgir A."/>
            <person name="Owens N."/>
            <person name="Weber N.D."/>
            <person name="Virtaneva K."/>
            <person name="Barbian K."/>
            <person name="Babar A."/>
            <person name="Rosenke K."/>
        </authorList>
    </citation>
    <scope>NUCLEOTIDE SEQUENCE [LARGE SCALE GENOMIC DNA]</scope>
    <source>
        <strain evidence="2">CBS 101.48</strain>
    </source>
</reference>
<dbReference type="OrthoDB" id="9988524at2759"/>
<sequence>MWTFKKNGRTLETKVTVEEAERFKNWDNSHVSRLPKTTSVLTCHGLADTLVPPYNGALFANQIPTHTLKLVPGADHNFTGKSEELVEIILNYFEQHEKDAFVKAMTMGQHVSVCIPRWIDVNGVKNFRDIGGWPLKDGSGYIRERIVFRCGHLVNITDKGIQTLTRLNCIAAFDFRSDPEIERQGLAPEIPHLTRYPSAMFTEADYSPAALATRWKGYFEGPLGFPKVYNIILEKAKQQYRNIFLHMLDHHSIQSTKSLIVHCTAGKDRTGIFIMLLLGLCGVDEEIIAREYALSNLGYWEPEEELVKKADMLGTTVENMRMVMSAPYLAMKETIRQVKERYGSIEGYVRNECGLTADQVQGIRTLMIVPIRFEERQLFRPKI</sequence>
<dbReference type="PANTHER" id="PTHR31126:SF1">
    <property type="entry name" value="TYROSINE SPECIFIC PROTEIN PHOSPHATASES DOMAIN-CONTAINING PROTEIN"/>
    <property type="match status" value="1"/>
</dbReference>
<dbReference type="PANTHER" id="PTHR31126">
    <property type="entry name" value="TYROSINE-PROTEIN PHOSPHATASE"/>
    <property type="match status" value="1"/>
</dbReference>
<protein>
    <recommendedName>
        <fullName evidence="1">Tyrosine specific protein phosphatases domain-containing protein</fullName>
    </recommendedName>
</protein>